<dbReference type="HOGENOM" id="CLU_016755_2_0_3"/>
<dbReference type="GO" id="GO:0004362">
    <property type="term" value="F:glutathione-disulfide reductase (NADPH) activity"/>
    <property type="evidence" value="ECO:0007669"/>
    <property type="project" value="UniProtKB-EC"/>
</dbReference>
<evidence type="ECO:0000256" key="5">
    <source>
        <dbReference type="ARBA" id="ARBA00023157"/>
    </source>
</evidence>
<dbReference type="PRINTS" id="PR00411">
    <property type="entry name" value="PNDRDTASEI"/>
</dbReference>
<reference evidence="13 14" key="1">
    <citation type="journal article" date="2007" name="PLoS Genet.">
        <title>Patterns and implications of gene gain and loss in the evolution of Prochlorococcus.</title>
        <authorList>
            <person name="Kettler G.C."/>
            <person name="Martiny A.C."/>
            <person name="Huang K."/>
            <person name="Zucker J."/>
            <person name="Coleman M.L."/>
            <person name="Rodrigue S."/>
            <person name="Chen F."/>
            <person name="Lapidus A."/>
            <person name="Ferriera S."/>
            <person name="Johnson J."/>
            <person name="Steglich C."/>
            <person name="Church G.M."/>
            <person name="Richardson P."/>
            <person name="Chisholm S.W."/>
        </authorList>
    </citation>
    <scope>NUCLEOTIDE SEQUENCE [LARGE SCALE GENOMIC DNA]</scope>
    <source>
        <strain evidence="13 14">MIT 9215</strain>
    </source>
</reference>
<evidence type="ECO:0000256" key="4">
    <source>
        <dbReference type="ARBA" id="ARBA00023002"/>
    </source>
</evidence>
<dbReference type="PROSITE" id="PS00076">
    <property type="entry name" value="PYRIDINE_REDOX_1"/>
    <property type="match status" value="1"/>
</dbReference>
<evidence type="ECO:0000256" key="7">
    <source>
        <dbReference type="PIRSR" id="PIRSR000350-2"/>
    </source>
</evidence>
<organism evidence="13 14">
    <name type="scientific">Prochlorococcus marinus (strain MIT 9215)</name>
    <dbReference type="NCBI Taxonomy" id="93060"/>
    <lineage>
        <taxon>Bacteria</taxon>
        <taxon>Bacillati</taxon>
        <taxon>Cyanobacteriota</taxon>
        <taxon>Cyanophyceae</taxon>
        <taxon>Synechococcales</taxon>
        <taxon>Prochlorococcaceae</taxon>
        <taxon>Prochlorococcus</taxon>
    </lineage>
</organism>
<dbReference type="Pfam" id="PF07992">
    <property type="entry name" value="Pyr_redox_2"/>
    <property type="match status" value="1"/>
</dbReference>
<dbReference type="OrthoDB" id="9807946at2"/>
<keyword evidence="6 10" id="KW-0676">Redox-active center</keyword>
<comment type="cofactor">
    <cofactor evidence="8">
        <name>FAD</name>
        <dbReference type="ChEBI" id="CHEBI:57692"/>
    </cofactor>
    <text evidence="8">Binds 1 FAD per subunit.</text>
</comment>
<keyword evidence="8" id="KW-0547">Nucleotide-binding</keyword>
<dbReference type="SUPFAM" id="SSF51905">
    <property type="entry name" value="FAD/NAD(P)-binding domain"/>
    <property type="match status" value="1"/>
</dbReference>
<feature type="domain" description="FAD/NAD(P)-binding" evidence="12">
    <location>
        <begin position="10"/>
        <end position="327"/>
    </location>
</feature>
<dbReference type="Gene3D" id="3.50.50.60">
    <property type="entry name" value="FAD/NAD(P)-binding domain"/>
    <property type="match status" value="1"/>
</dbReference>
<accession>A8G3T2</accession>
<feature type="binding site" evidence="8">
    <location>
        <position position="119"/>
    </location>
    <ligand>
        <name>FAD</name>
        <dbReference type="ChEBI" id="CHEBI:57692"/>
    </ligand>
</feature>
<name>A8G3T2_PROM2</name>
<evidence type="ECO:0000313" key="13">
    <source>
        <dbReference type="EMBL" id="ABV50263.1"/>
    </source>
</evidence>
<sequence length="459" mass="50943">MIKKILEFEFDLIVVGAGSGGLAAAKRAASYGAKVAIIEANQIGGTCVIKGCVPKKLMVYAAKSKKNMDYSEGYGLKNEGINFESNILLKNIREEVSRLSNLHRNSLKKLNIAIFEGLGRFITQNELEIICSNTKKIKNKISSKKILISVGGKPKKLNIPGVDLAWTSDDIFELEKFPKSILIVGGGYIACEFASIFRNLGTEVTQLIRGQHLLNGFDEDLSSCLEESPTFTEINIISNTKLKSIKKVNGNLESTLDSGDKLLTNNILIATGRKPNLLPLNLDFLNLKMDGQYLDVDELNQTSNANIFAVGDIINKPNLTPVAIEQGRVFSDNFFNDQKRKVNYEYIPKAVFTIPEISTVGLSEKRAKEIYSEKNIKIFKCKFTPMSNVFRENKSKCMLKIVVHKPTDKVLGCHMFGETSSEIIQMVSISLNAGITKKDFDITMALHPTISEEFVTMYG</sequence>
<dbReference type="PRINTS" id="PR00368">
    <property type="entry name" value="FADPNR"/>
</dbReference>
<dbReference type="Proteomes" id="UP000002014">
    <property type="component" value="Chromosome"/>
</dbReference>
<proteinExistence type="inferred from homology"/>
<dbReference type="AlphaFoldDB" id="A8G3T2"/>
<comment type="similarity">
    <text evidence="1 10">Belongs to the class-I pyridine nucleotide-disulfide oxidoreductase family.</text>
</comment>
<dbReference type="GO" id="GO:0034599">
    <property type="term" value="P:cellular response to oxidative stress"/>
    <property type="evidence" value="ECO:0007669"/>
    <property type="project" value="TreeGrafter"/>
</dbReference>
<evidence type="ECO:0000259" key="11">
    <source>
        <dbReference type="Pfam" id="PF02852"/>
    </source>
</evidence>
<evidence type="ECO:0000256" key="8">
    <source>
        <dbReference type="PIRSR" id="PIRSR000350-3"/>
    </source>
</evidence>
<keyword evidence="8" id="KW-0520">NAD</keyword>
<evidence type="ECO:0000313" key="14">
    <source>
        <dbReference type="Proteomes" id="UP000002014"/>
    </source>
</evidence>
<dbReference type="InterPro" id="IPR001100">
    <property type="entry name" value="Pyr_nuc-diS_OxRdtase"/>
</dbReference>
<feature type="domain" description="Pyridine nucleotide-disulphide oxidoreductase dimerisation" evidence="11">
    <location>
        <begin position="347"/>
        <end position="457"/>
    </location>
</feature>
<keyword evidence="5" id="KW-1015">Disulfide bond</keyword>
<dbReference type="EC" id="1.8.1.7" evidence="13"/>
<feature type="binding site" evidence="8">
    <location>
        <position position="312"/>
    </location>
    <ligand>
        <name>FAD</name>
        <dbReference type="ChEBI" id="CHEBI:57692"/>
    </ligand>
</feature>
<dbReference type="InterPro" id="IPR016156">
    <property type="entry name" value="FAD/NAD-linked_Rdtase_dimer_sf"/>
</dbReference>
<keyword evidence="3 8" id="KW-0274">FAD</keyword>
<evidence type="ECO:0000256" key="1">
    <source>
        <dbReference type="ARBA" id="ARBA00007532"/>
    </source>
</evidence>
<feature type="binding site" evidence="8">
    <location>
        <begin position="185"/>
        <end position="192"/>
    </location>
    <ligand>
        <name>NAD(+)</name>
        <dbReference type="ChEBI" id="CHEBI:57540"/>
    </ligand>
</feature>
<dbReference type="EMBL" id="CP000825">
    <property type="protein sequence ID" value="ABV50263.1"/>
    <property type="molecule type" value="Genomic_DNA"/>
</dbReference>
<dbReference type="KEGG" id="pmh:P9215_06481"/>
<dbReference type="PIRSF" id="PIRSF000350">
    <property type="entry name" value="Mercury_reductase_MerA"/>
    <property type="match status" value="1"/>
</dbReference>
<dbReference type="eggNOG" id="COG1249">
    <property type="taxonomic scope" value="Bacteria"/>
</dbReference>
<feature type="disulfide bond" description="Redox-active" evidence="9">
    <location>
        <begin position="47"/>
        <end position="52"/>
    </location>
</feature>
<dbReference type="InterPro" id="IPR004099">
    <property type="entry name" value="Pyr_nucl-diS_OxRdtase_dimer"/>
</dbReference>
<evidence type="ECO:0000256" key="6">
    <source>
        <dbReference type="ARBA" id="ARBA00023284"/>
    </source>
</evidence>
<keyword evidence="4 10" id="KW-0560">Oxidoreductase</keyword>
<dbReference type="PANTHER" id="PTHR42737:SF2">
    <property type="entry name" value="GLUTATHIONE REDUCTASE"/>
    <property type="match status" value="1"/>
</dbReference>
<feature type="active site" description="Proton acceptor" evidence="7">
    <location>
        <position position="447"/>
    </location>
</feature>
<dbReference type="NCBIfam" id="NF004776">
    <property type="entry name" value="PRK06116.1"/>
    <property type="match status" value="1"/>
</dbReference>
<dbReference type="PANTHER" id="PTHR42737">
    <property type="entry name" value="GLUTATHIONE REDUCTASE"/>
    <property type="match status" value="1"/>
</dbReference>
<keyword evidence="2 10" id="KW-0285">Flavoprotein</keyword>
<dbReference type="InterPro" id="IPR012999">
    <property type="entry name" value="Pyr_OxRdtase_I_AS"/>
</dbReference>
<feature type="binding site" evidence="8">
    <location>
        <position position="272"/>
    </location>
    <ligand>
        <name>NAD(+)</name>
        <dbReference type="ChEBI" id="CHEBI:57540"/>
    </ligand>
</feature>
<dbReference type="InterPro" id="IPR036188">
    <property type="entry name" value="FAD/NAD-bd_sf"/>
</dbReference>
<evidence type="ECO:0000256" key="9">
    <source>
        <dbReference type="PIRSR" id="PIRSR000350-4"/>
    </source>
</evidence>
<evidence type="ECO:0000259" key="12">
    <source>
        <dbReference type="Pfam" id="PF07992"/>
    </source>
</evidence>
<evidence type="ECO:0000256" key="10">
    <source>
        <dbReference type="RuleBase" id="RU003691"/>
    </source>
</evidence>
<feature type="binding site" evidence="8">
    <location>
        <position position="56"/>
    </location>
    <ligand>
        <name>FAD</name>
        <dbReference type="ChEBI" id="CHEBI:57692"/>
    </ligand>
</feature>
<dbReference type="GO" id="GO:0006749">
    <property type="term" value="P:glutathione metabolic process"/>
    <property type="evidence" value="ECO:0007669"/>
    <property type="project" value="TreeGrafter"/>
</dbReference>
<dbReference type="STRING" id="93060.P9215_06481"/>
<dbReference type="Pfam" id="PF02852">
    <property type="entry name" value="Pyr_redox_dim"/>
    <property type="match status" value="1"/>
</dbReference>
<dbReference type="InterPro" id="IPR046952">
    <property type="entry name" value="GSHR/TRXR-like"/>
</dbReference>
<dbReference type="SUPFAM" id="SSF55424">
    <property type="entry name" value="FAD/NAD-linked reductases, dimerisation (C-terminal) domain"/>
    <property type="match status" value="1"/>
</dbReference>
<evidence type="ECO:0000256" key="2">
    <source>
        <dbReference type="ARBA" id="ARBA00022630"/>
    </source>
</evidence>
<protein>
    <submittedName>
        <fullName evidence="13">Probable glutathione reductase (NADPH)</fullName>
        <ecNumber evidence="13">1.8.1.7</ecNumber>
    </submittedName>
</protein>
<dbReference type="GO" id="GO:0005829">
    <property type="term" value="C:cytosol"/>
    <property type="evidence" value="ECO:0007669"/>
    <property type="project" value="TreeGrafter"/>
</dbReference>
<evidence type="ECO:0000256" key="3">
    <source>
        <dbReference type="ARBA" id="ARBA00022827"/>
    </source>
</evidence>
<dbReference type="GO" id="GO:0050660">
    <property type="term" value="F:flavin adenine dinucleotide binding"/>
    <property type="evidence" value="ECO:0007669"/>
    <property type="project" value="InterPro"/>
</dbReference>
<dbReference type="InterPro" id="IPR023753">
    <property type="entry name" value="FAD/NAD-binding_dom"/>
</dbReference>
<gene>
    <name evidence="13" type="primary">gor</name>
    <name evidence="13" type="ordered locus">P9215_06481</name>
</gene>
<dbReference type="GO" id="GO:0045454">
    <property type="term" value="P:cell redox homeostasis"/>
    <property type="evidence" value="ECO:0007669"/>
    <property type="project" value="InterPro"/>
</dbReference>